<proteinExistence type="predicted"/>
<dbReference type="PANTHER" id="PTHR42756">
    <property type="entry name" value="TRANSCRIPTIONAL REGULATOR, MARR"/>
    <property type="match status" value="1"/>
</dbReference>
<evidence type="ECO:0000313" key="6">
    <source>
        <dbReference type="Proteomes" id="UP000824159"/>
    </source>
</evidence>
<keyword evidence="3" id="KW-0804">Transcription</keyword>
<dbReference type="AlphaFoldDB" id="A0A9D1HCB7"/>
<dbReference type="SMART" id="SM00347">
    <property type="entry name" value="HTH_MARR"/>
    <property type="match status" value="1"/>
</dbReference>
<reference evidence="5" key="2">
    <citation type="journal article" date="2021" name="PeerJ">
        <title>Extensive microbial diversity within the chicken gut microbiome revealed by metagenomics and culture.</title>
        <authorList>
            <person name="Gilroy R."/>
            <person name="Ravi A."/>
            <person name="Getino M."/>
            <person name="Pursley I."/>
            <person name="Horton D.L."/>
            <person name="Alikhan N.F."/>
            <person name="Baker D."/>
            <person name="Gharbi K."/>
            <person name="Hall N."/>
            <person name="Watson M."/>
            <person name="Adriaenssens E.M."/>
            <person name="Foster-Nyarko E."/>
            <person name="Jarju S."/>
            <person name="Secka A."/>
            <person name="Antonio M."/>
            <person name="Oren A."/>
            <person name="Chaudhuri R.R."/>
            <person name="La Ragione R."/>
            <person name="Hildebrand F."/>
            <person name="Pallen M.J."/>
        </authorList>
    </citation>
    <scope>NUCLEOTIDE SEQUENCE</scope>
    <source>
        <strain evidence="5">CHK176-22527</strain>
    </source>
</reference>
<dbReference type="Pfam" id="PF12802">
    <property type="entry name" value="MarR_2"/>
    <property type="match status" value="1"/>
</dbReference>
<evidence type="ECO:0000313" key="5">
    <source>
        <dbReference type="EMBL" id="HIT99610.1"/>
    </source>
</evidence>
<keyword evidence="2 5" id="KW-0238">DNA-binding</keyword>
<reference evidence="5" key="1">
    <citation type="submission" date="2020-10" db="EMBL/GenBank/DDBJ databases">
        <authorList>
            <person name="Gilroy R."/>
        </authorList>
    </citation>
    <scope>NUCLEOTIDE SEQUENCE</scope>
    <source>
        <strain evidence="5">CHK176-22527</strain>
    </source>
</reference>
<dbReference type="Gene3D" id="1.10.10.10">
    <property type="entry name" value="Winged helix-like DNA-binding domain superfamily/Winged helix DNA-binding domain"/>
    <property type="match status" value="1"/>
</dbReference>
<dbReference type="PANTHER" id="PTHR42756:SF1">
    <property type="entry name" value="TRANSCRIPTIONAL REPRESSOR OF EMRAB OPERON"/>
    <property type="match status" value="1"/>
</dbReference>
<dbReference type="InterPro" id="IPR000835">
    <property type="entry name" value="HTH_MarR-typ"/>
</dbReference>
<dbReference type="InterPro" id="IPR036388">
    <property type="entry name" value="WH-like_DNA-bd_sf"/>
</dbReference>
<keyword evidence="1" id="KW-0805">Transcription regulation</keyword>
<organism evidence="5 6">
    <name type="scientific">Candidatus Allocopromorpha excrementavium</name>
    <dbReference type="NCBI Taxonomy" id="2840741"/>
    <lineage>
        <taxon>Bacteria</taxon>
        <taxon>Bacillati</taxon>
        <taxon>Bacillota</taxon>
        <taxon>Clostridia</taxon>
        <taxon>Eubacteriales</taxon>
        <taxon>Eubacteriaceae</taxon>
        <taxon>Eubacteriaceae incertae sedis</taxon>
        <taxon>Candidatus Allocopromorpha</taxon>
    </lineage>
</organism>
<dbReference type="GO" id="GO:0003677">
    <property type="term" value="F:DNA binding"/>
    <property type="evidence" value="ECO:0007669"/>
    <property type="project" value="UniProtKB-KW"/>
</dbReference>
<evidence type="ECO:0000256" key="2">
    <source>
        <dbReference type="ARBA" id="ARBA00023125"/>
    </source>
</evidence>
<evidence type="ECO:0000259" key="4">
    <source>
        <dbReference type="PROSITE" id="PS50995"/>
    </source>
</evidence>
<dbReference type="PROSITE" id="PS50995">
    <property type="entry name" value="HTH_MARR_2"/>
    <property type="match status" value="1"/>
</dbReference>
<dbReference type="Proteomes" id="UP000824159">
    <property type="component" value="Unassembled WGS sequence"/>
</dbReference>
<dbReference type="InterPro" id="IPR036390">
    <property type="entry name" value="WH_DNA-bd_sf"/>
</dbReference>
<feature type="domain" description="HTH marR-type" evidence="4">
    <location>
        <begin position="5"/>
        <end position="138"/>
    </location>
</feature>
<dbReference type="GO" id="GO:0003700">
    <property type="term" value="F:DNA-binding transcription factor activity"/>
    <property type="evidence" value="ECO:0007669"/>
    <property type="project" value="InterPro"/>
</dbReference>
<gene>
    <name evidence="5" type="ORF">IAD12_05090</name>
</gene>
<evidence type="ECO:0000256" key="3">
    <source>
        <dbReference type="ARBA" id="ARBA00023163"/>
    </source>
</evidence>
<accession>A0A9D1HCB7</accession>
<dbReference type="EMBL" id="DVLX01000062">
    <property type="protein sequence ID" value="HIT99610.1"/>
    <property type="molecule type" value="Genomic_DNA"/>
</dbReference>
<sequence>MKNNTGDQLLILNRLYKEMDTLYHLYAKKCGLSDTALWLLYSLYENQDLRTQRDICSEWHYPPQTINSSLKSLENQDIVNLEPIEGNKKNKYIALTDKGHSLIQETIRPLMDAEEAAFQKLENDEREAVITATSKYLDILHDELERKT</sequence>
<comment type="caution">
    <text evidence="5">The sequence shown here is derived from an EMBL/GenBank/DDBJ whole genome shotgun (WGS) entry which is preliminary data.</text>
</comment>
<name>A0A9D1HCB7_9FIRM</name>
<evidence type="ECO:0000256" key="1">
    <source>
        <dbReference type="ARBA" id="ARBA00023015"/>
    </source>
</evidence>
<dbReference type="SUPFAM" id="SSF46785">
    <property type="entry name" value="Winged helix' DNA-binding domain"/>
    <property type="match status" value="1"/>
</dbReference>
<protein>
    <submittedName>
        <fullName evidence="5">Winged helix DNA-binding protein</fullName>
    </submittedName>
</protein>